<dbReference type="PANTHER" id="PTHR46825">
    <property type="entry name" value="D-ALANYL-D-ALANINE-CARBOXYPEPTIDASE/ENDOPEPTIDASE AMPH"/>
    <property type="match status" value="1"/>
</dbReference>
<dbReference type="PANTHER" id="PTHR46825:SF9">
    <property type="entry name" value="BETA-LACTAMASE-RELATED DOMAIN-CONTAINING PROTEIN"/>
    <property type="match status" value="1"/>
</dbReference>
<name>A0ABY4GE56_9BACT</name>
<organism evidence="2 3">
    <name type="scientific">Hymenobacter volaticus</name>
    <dbReference type="NCBI Taxonomy" id="2932254"/>
    <lineage>
        <taxon>Bacteria</taxon>
        <taxon>Pseudomonadati</taxon>
        <taxon>Bacteroidota</taxon>
        <taxon>Cytophagia</taxon>
        <taxon>Cytophagales</taxon>
        <taxon>Hymenobacteraceae</taxon>
        <taxon>Hymenobacter</taxon>
    </lineage>
</organism>
<dbReference type="SUPFAM" id="SSF56601">
    <property type="entry name" value="beta-lactamase/transpeptidase-like"/>
    <property type="match status" value="1"/>
</dbReference>
<geneLocation type="plasmid" evidence="2 3">
    <name>unnamed4</name>
</geneLocation>
<accession>A0ABY4GE56</accession>
<dbReference type="InterPro" id="IPR012338">
    <property type="entry name" value="Beta-lactam/transpept-like"/>
</dbReference>
<keyword evidence="3" id="KW-1185">Reference proteome</keyword>
<gene>
    <name evidence="2" type="ORF">MUN86_27530</name>
</gene>
<dbReference type="Pfam" id="PF00144">
    <property type="entry name" value="Beta-lactamase"/>
    <property type="match status" value="1"/>
</dbReference>
<dbReference type="InterPro" id="IPR001466">
    <property type="entry name" value="Beta-lactam-related"/>
</dbReference>
<evidence type="ECO:0000313" key="3">
    <source>
        <dbReference type="Proteomes" id="UP000830401"/>
    </source>
</evidence>
<dbReference type="InterPro" id="IPR050491">
    <property type="entry name" value="AmpC-like"/>
</dbReference>
<proteinExistence type="predicted"/>
<dbReference type="Proteomes" id="UP000830401">
    <property type="component" value="Plasmid unnamed4"/>
</dbReference>
<dbReference type="Gene3D" id="3.40.710.10">
    <property type="entry name" value="DD-peptidase/beta-lactamase superfamily"/>
    <property type="match status" value="1"/>
</dbReference>
<sequence>MHHSFTTFAEFQRYPEAALSYRSDGRTLVPATSIEGLAPAGSITSTIEDMARWVQMLTNKGVFEGKPFLAPEQFAYLTSPLTVRNAAEEIFYGIGWDIDTKRRIIYHDGRTAGQSSRILLMPQEGFGIVILCNQQSELQNLLIRYATNIFIDDTYAKMPDFEAFVASKAAQKSPSPIKPSSVRLDNVARQELKSCVGTYTHPAYGVLTLASAPKNQFSFAYYDFQGLVTYTAGAGFSALTQHVTGPDTFPFTIVKDASQQVTGVAVQFPYAQPVLFTKVKDTETAVPARPTSLP</sequence>
<dbReference type="EMBL" id="CP095065">
    <property type="protein sequence ID" value="UOQ69208.1"/>
    <property type="molecule type" value="Genomic_DNA"/>
</dbReference>
<evidence type="ECO:0000259" key="1">
    <source>
        <dbReference type="Pfam" id="PF00144"/>
    </source>
</evidence>
<reference evidence="2" key="1">
    <citation type="submission" date="2022-04" db="EMBL/GenBank/DDBJ databases">
        <title>Hymenobacter sp. isolated from the air.</title>
        <authorList>
            <person name="Won M."/>
            <person name="Lee C.-M."/>
            <person name="Woen H.-Y."/>
            <person name="Kwon S.-W."/>
        </authorList>
    </citation>
    <scope>NUCLEOTIDE SEQUENCE</scope>
    <source>
        <strain evidence="2">5420S-77</strain>
        <plasmid evidence="2">unnamed4</plasmid>
    </source>
</reference>
<keyword evidence="2" id="KW-0614">Plasmid</keyword>
<evidence type="ECO:0000313" key="2">
    <source>
        <dbReference type="EMBL" id="UOQ69208.1"/>
    </source>
</evidence>
<protein>
    <submittedName>
        <fullName evidence="2">Beta-lactamase family protein</fullName>
    </submittedName>
</protein>
<feature type="domain" description="Beta-lactamase-related" evidence="1">
    <location>
        <begin position="1"/>
        <end position="138"/>
    </location>
</feature>